<dbReference type="InterPro" id="IPR045247">
    <property type="entry name" value="Oye-like"/>
</dbReference>
<keyword evidence="4" id="KW-1185">Reference proteome</keyword>
<organism evidence="3 4">
    <name type="scientific">Neonectria ditissima</name>
    <dbReference type="NCBI Taxonomy" id="78410"/>
    <lineage>
        <taxon>Eukaryota</taxon>
        <taxon>Fungi</taxon>
        <taxon>Dikarya</taxon>
        <taxon>Ascomycota</taxon>
        <taxon>Pezizomycotina</taxon>
        <taxon>Sordariomycetes</taxon>
        <taxon>Hypocreomycetidae</taxon>
        <taxon>Hypocreales</taxon>
        <taxon>Nectriaceae</taxon>
        <taxon>Neonectria</taxon>
    </lineage>
</organism>
<dbReference type="PANTHER" id="PTHR22893:SF91">
    <property type="entry name" value="NADPH DEHYDROGENASE 2-RELATED"/>
    <property type="match status" value="1"/>
</dbReference>
<evidence type="ECO:0000256" key="1">
    <source>
        <dbReference type="ARBA" id="ARBA00022630"/>
    </source>
</evidence>
<evidence type="ECO:0000313" key="3">
    <source>
        <dbReference type="EMBL" id="KPM42975.1"/>
    </source>
</evidence>
<reference evidence="3 4" key="1">
    <citation type="submission" date="2015-09" db="EMBL/GenBank/DDBJ databases">
        <title>Draft genome of a European isolate of the apple canker pathogen Neonectria ditissima.</title>
        <authorList>
            <person name="Gomez-Cortecero A."/>
            <person name="Harrison R.J."/>
            <person name="Armitage A.D."/>
        </authorList>
    </citation>
    <scope>NUCLEOTIDE SEQUENCE [LARGE SCALE GENOMIC DNA]</scope>
    <source>
        <strain evidence="3 4">R09/05</strain>
    </source>
</reference>
<dbReference type="InterPro" id="IPR013785">
    <property type="entry name" value="Aldolase_TIM"/>
</dbReference>
<sequence length="364" mass="40715">MGQSRLFTPLKLGNLTLNHRMGLCPLTRYRASDEHVPLEMMVDYYKQRSSVPGTLLITEGTFISVEDGGYANAPGIYNQEQIDMWRKVTAAVHANGSYIFCQLWALGRAADPEITKREGTTIASSDDIPIDSESPLPHRLSVAEIQSRIQNYVTAAQNAIDAGFDGVELHGANGYLIDQFIQDRCNQRNDDYGGSIENRSRFAVEATQAVCKAIGPERTGIRFSPWSTFNGMRMDDPIPQFSHVIQQISKLNLAYLHLVESRIAGAADVEASDKLSFAFDLWDGPILVAGGLKPDTARRLVDEEHPEKNIVAMFGRYFLSTPDLPFRLEKGLELNPYKRETFYTPKSTGGYLDYPFSKEYLADK</sequence>
<keyword evidence="1" id="KW-0285">Flavoprotein</keyword>
<dbReference type="GO" id="GO:0010181">
    <property type="term" value="F:FMN binding"/>
    <property type="evidence" value="ECO:0007669"/>
    <property type="project" value="InterPro"/>
</dbReference>
<dbReference type="Pfam" id="PF00724">
    <property type="entry name" value="Oxidored_FMN"/>
    <property type="match status" value="1"/>
</dbReference>
<protein>
    <submittedName>
        <fullName evidence="3">Putative inactive dehydrogenase EasA</fullName>
    </submittedName>
</protein>
<evidence type="ECO:0000313" key="4">
    <source>
        <dbReference type="Proteomes" id="UP000050424"/>
    </source>
</evidence>
<dbReference type="PANTHER" id="PTHR22893">
    <property type="entry name" value="NADH OXIDOREDUCTASE-RELATED"/>
    <property type="match status" value="1"/>
</dbReference>
<dbReference type="InterPro" id="IPR001155">
    <property type="entry name" value="OxRdtase_FMN_N"/>
</dbReference>
<dbReference type="AlphaFoldDB" id="A0A0P7BPZ1"/>
<dbReference type="CDD" id="cd02933">
    <property type="entry name" value="OYE_like_FMN"/>
    <property type="match status" value="1"/>
</dbReference>
<gene>
    <name evidence="3" type="ORF">AK830_g3541</name>
</gene>
<dbReference type="SUPFAM" id="SSF51395">
    <property type="entry name" value="FMN-linked oxidoreductases"/>
    <property type="match status" value="1"/>
</dbReference>
<dbReference type="EMBL" id="LKCW01000039">
    <property type="protein sequence ID" value="KPM42975.1"/>
    <property type="molecule type" value="Genomic_DNA"/>
</dbReference>
<proteinExistence type="predicted"/>
<comment type="caution">
    <text evidence="3">The sequence shown here is derived from an EMBL/GenBank/DDBJ whole genome shotgun (WGS) entry which is preliminary data.</text>
</comment>
<dbReference type="GO" id="GO:0003959">
    <property type="term" value="F:NADPH dehydrogenase activity"/>
    <property type="evidence" value="ECO:0007669"/>
    <property type="project" value="TreeGrafter"/>
</dbReference>
<dbReference type="Gene3D" id="3.20.20.70">
    <property type="entry name" value="Aldolase class I"/>
    <property type="match status" value="1"/>
</dbReference>
<evidence type="ECO:0000259" key="2">
    <source>
        <dbReference type="Pfam" id="PF00724"/>
    </source>
</evidence>
<feature type="domain" description="NADH:flavin oxidoreductase/NADH oxidase N-terminal" evidence="2">
    <location>
        <begin position="6"/>
        <end position="335"/>
    </location>
</feature>
<name>A0A0P7BPZ1_9HYPO</name>
<dbReference type="Proteomes" id="UP000050424">
    <property type="component" value="Unassembled WGS sequence"/>
</dbReference>
<dbReference type="FunFam" id="3.20.20.70:FF:000138">
    <property type="entry name" value="NADPH dehydrogenase 1"/>
    <property type="match status" value="1"/>
</dbReference>
<accession>A0A0P7BPZ1</accession>
<dbReference type="STRING" id="78410.A0A0P7BPZ1"/>
<dbReference type="OrthoDB" id="276546at2759"/>